<proteinExistence type="predicted"/>
<dbReference type="CDD" id="cd23263">
    <property type="entry name" value="beta-trefoil_MIR"/>
    <property type="match status" value="1"/>
</dbReference>
<dbReference type="Proteomes" id="UP000265703">
    <property type="component" value="Unassembled WGS sequence"/>
</dbReference>
<accession>A0A397T0M1</accession>
<sequence length="327" mass="37691">MELPKYSGIIHPKEWLKQVQTFCYFKQMSNDQEILNICKLMIDSTIIVPGEINSFNELIKALKSHPTFNIFKNSCNKKLQEMKYTSEQDIAEFLANFRSLCNNVEINNPEEIKILLINSYSNNFFNNEFIKRVDGINFDSIDKIFEIFSDVISDESKIIKYGSSIALKHVATGKYLSSCNTSYQTGSRCQVVFASEKLANSLWNVSCISYYNEKESYQYNTVCYNDTICLMHKATNSVLCLNSYYKSPTTGHTEVNCKNGNRYLKCNSTNNNGPYVKAKDIITLSYDGYTLRSHDFTFTINNKTFQEVVCHKERTGGNDEWQIEIIK</sequence>
<evidence type="ECO:0000313" key="4">
    <source>
        <dbReference type="EMBL" id="RIA90436.1"/>
    </source>
</evidence>
<dbReference type="InterPro" id="IPR036300">
    <property type="entry name" value="MIR_dom_sf"/>
</dbReference>
<protein>
    <submittedName>
        <fullName evidence="4">MIR motif-containing protein</fullName>
    </submittedName>
</protein>
<keyword evidence="1" id="KW-0732">Signal</keyword>
<dbReference type="AlphaFoldDB" id="A0A397T0M1"/>
<evidence type="ECO:0000259" key="3">
    <source>
        <dbReference type="PROSITE" id="PS50919"/>
    </source>
</evidence>
<gene>
    <name evidence="4" type="ORF">C1645_876077</name>
</gene>
<comment type="caution">
    <text evidence="4">The sequence shown here is derived from an EMBL/GenBank/DDBJ whole genome shotgun (WGS) entry which is preliminary data.</text>
</comment>
<dbReference type="Gene3D" id="2.80.10.50">
    <property type="match status" value="2"/>
</dbReference>
<dbReference type="PANTHER" id="PTHR46809">
    <property type="entry name" value="STROMAL CELL-DERIVED FACTOR 2-LIKE PROTEIN"/>
    <property type="match status" value="1"/>
</dbReference>
<organism evidence="4 5">
    <name type="scientific">Glomus cerebriforme</name>
    <dbReference type="NCBI Taxonomy" id="658196"/>
    <lineage>
        <taxon>Eukaryota</taxon>
        <taxon>Fungi</taxon>
        <taxon>Fungi incertae sedis</taxon>
        <taxon>Mucoromycota</taxon>
        <taxon>Glomeromycotina</taxon>
        <taxon>Glomeromycetes</taxon>
        <taxon>Glomerales</taxon>
        <taxon>Glomeraceae</taxon>
        <taxon>Glomus</taxon>
    </lineage>
</organism>
<evidence type="ECO:0000256" key="1">
    <source>
        <dbReference type="ARBA" id="ARBA00022729"/>
    </source>
</evidence>
<dbReference type="PANTHER" id="PTHR46809:SF2">
    <property type="entry name" value="GH21273P"/>
    <property type="match status" value="1"/>
</dbReference>
<evidence type="ECO:0000256" key="2">
    <source>
        <dbReference type="ARBA" id="ARBA00022737"/>
    </source>
</evidence>
<feature type="domain" description="MIR" evidence="3">
    <location>
        <begin position="156"/>
        <end position="208"/>
    </location>
</feature>
<dbReference type="OrthoDB" id="5588846at2759"/>
<keyword evidence="5" id="KW-1185">Reference proteome</keyword>
<dbReference type="SUPFAM" id="SSF82109">
    <property type="entry name" value="MIR domain"/>
    <property type="match status" value="1"/>
</dbReference>
<dbReference type="SMART" id="SM00472">
    <property type="entry name" value="MIR"/>
    <property type="match status" value="1"/>
</dbReference>
<feature type="non-terminal residue" evidence="4">
    <location>
        <position position="1"/>
    </location>
</feature>
<dbReference type="InterPro" id="IPR016093">
    <property type="entry name" value="MIR_motif"/>
</dbReference>
<dbReference type="EMBL" id="QKYT01000181">
    <property type="protein sequence ID" value="RIA90436.1"/>
    <property type="molecule type" value="Genomic_DNA"/>
</dbReference>
<dbReference type="PROSITE" id="PS50919">
    <property type="entry name" value="MIR"/>
    <property type="match status" value="1"/>
</dbReference>
<reference evidence="4 5" key="1">
    <citation type="submission" date="2018-06" db="EMBL/GenBank/DDBJ databases">
        <title>Comparative genomics reveals the genomic features of Rhizophagus irregularis, R. cerebriforme, R. diaphanum and Gigaspora rosea, and their symbiotic lifestyle signature.</title>
        <authorList>
            <person name="Morin E."/>
            <person name="San Clemente H."/>
            <person name="Chen E.C.H."/>
            <person name="De La Providencia I."/>
            <person name="Hainaut M."/>
            <person name="Kuo A."/>
            <person name="Kohler A."/>
            <person name="Murat C."/>
            <person name="Tang N."/>
            <person name="Roy S."/>
            <person name="Loubradou J."/>
            <person name="Henrissat B."/>
            <person name="Grigoriev I.V."/>
            <person name="Corradi N."/>
            <person name="Roux C."/>
            <person name="Martin F.M."/>
        </authorList>
    </citation>
    <scope>NUCLEOTIDE SEQUENCE [LARGE SCALE GENOMIC DNA]</scope>
    <source>
        <strain evidence="4 5">DAOM 227022</strain>
    </source>
</reference>
<keyword evidence="2" id="KW-0677">Repeat</keyword>
<name>A0A397T0M1_9GLOM</name>
<evidence type="ECO:0000313" key="5">
    <source>
        <dbReference type="Proteomes" id="UP000265703"/>
    </source>
</evidence>